<dbReference type="SFLD" id="SFLDS00001">
    <property type="entry name" value="Enolase"/>
    <property type="match status" value="1"/>
</dbReference>
<dbReference type="PANTHER" id="PTHR13794:SF58">
    <property type="entry name" value="MITOCHONDRIAL ENOLASE SUPERFAMILY MEMBER 1"/>
    <property type="match status" value="1"/>
</dbReference>
<name>A0A9J7BUI4_9BACT</name>
<dbReference type="InterPro" id="IPR046945">
    <property type="entry name" value="RHMD-like"/>
</dbReference>
<keyword evidence="6" id="KW-1185">Reference proteome</keyword>
<dbReference type="PANTHER" id="PTHR13794">
    <property type="entry name" value="ENOLASE SUPERFAMILY, MANDELATE RACEMASE"/>
    <property type="match status" value="1"/>
</dbReference>
<evidence type="ECO:0000256" key="2">
    <source>
        <dbReference type="ARBA" id="ARBA00022723"/>
    </source>
</evidence>
<evidence type="ECO:0000259" key="4">
    <source>
        <dbReference type="SMART" id="SM00922"/>
    </source>
</evidence>
<dbReference type="GO" id="GO:0009063">
    <property type="term" value="P:amino acid catabolic process"/>
    <property type="evidence" value="ECO:0007669"/>
    <property type="project" value="InterPro"/>
</dbReference>
<dbReference type="InterPro" id="IPR029017">
    <property type="entry name" value="Enolase-like_N"/>
</dbReference>
<keyword evidence="3" id="KW-0460">Magnesium</keyword>
<dbReference type="InterPro" id="IPR013342">
    <property type="entry name" value="Mandelate_racemase_C"/>
</dbReference>
<evidence type="ECO:0000256" key="3">
    <source>
        <dbReference type="ARBA" id="ARBA00022842"/>
    </source>
</evidence>
<dbReference type="Proteomes" id="UP001059380">
    <property type="component" value="Chromosome"/>
</dbReference>
<evidence type="ECO:0000313" key="6">
    <source>
        <dbReference type="Proteomes" id="UP001059380"/>
    </source>
</evidence>
<dbReference type="SMART" id="SM00922">
    <property type="entry name" value="MR_MLE"/>
    <property type="match status" value="1"/>
</dbReference>
<dbReference type="PROSITE" id="PS00908">
    <property type="entry name" value="MR_MLE_1"/>
    <property type="match status" value="1"/>
</dbReference>
<dbReference type="InterPro" id="IPR036849">
    <property type="entry name" value="Enolase-like_C_sf"/>
</dbReference>
<keyword evidence="2" id="KW-0479">Metal-binding</keyword>
<evidence type="ECO:0000256" key="1">
    <source>
        <dbReference type="ARBA" id="ARBA00001946"/>
    </source>
</evidence>
<dbReference type="GO" id="GO:0016052">
    <property type="term" value="P:carbohydrate catabolic process"/>
    <property type="evidence" value="ECO:0007669"/>
    <property type="project" value="TreeGrafter"/>
</dbReference>
<dbReference type="AlphaFoldDB" id="A0A9J7BUI4"/>
<dbReference type="CDD" id="cd03328">
    <property type="entry name" value="MR_like_3"/>
    <property type="match status" value="1"/>
</dbReference>
<dbReference type="Gene3D" id="3.20.20.120">
    <property type="entry name" value="Enolase-like C-terminal domain"/>
    <property type="match status" value="1"/>
</dbReference>
<gene>
    <name evidence="5" type="ORF">MOP44_11425</name>
</gene>
<sequence>MRIEPSSTSIESVEVSAYTIPTDAPEGDGTLMWDSTTLILCEVSASGRTGLGYSYGAAATAHAAHHLGSKCLHNRSPLDIPLLHASMLQQARNDGSSGIASMAISALDIALWDLKAKLFDCSVLDLLGAARASVPAYGSGGFTTYTNQQLAAQMSGWAASGLKRVKMKIGQHPEDDPQRVRVAREAIGPEVELFVDANGAFNAREAIAFADKVDQFRVTWFEEPVSSDNLNGLRRVRDRAPAAMEIAAGEYGYDSLYFRRMLEAEAVDVLQLDATRCKGFTGFLEGAAIAASFGCPTSAHCAPSLHMHICCAIPGVRHVEYFHDHARIEQMLFDGFIAPEQGDLKPDRSRPGLGLEFKRKDAERYLTWRSK</sequence>
<dbReference type="KEGG" id="orp:MOP44_11425"/>
<evidence type="ECO:0000313" key="5">
    <source>
        <dbReference type="EMBL" id="UWZ86531.1"/>
    </source>
</evidence>
<dbReference type="SUPFAM" id="SSF54826">
    <property type="entry name" value="Enolase N-terminal domain-like"/>
    <property type="match status" value="1"/>
</dbReference>
<dbReference type="Pfam" id="PF02746">
    <property type="entry name" value="MR_MLE_N"/>
    <property type="match status" value="1"/>
</dbReference>
<dbReference type="InterPro" id="IPR013341">
    <property type="entry name" value="Mandelate_racemase_N_dom"/>
</dbReference>
<dbReference type="SFLD" id="SFLDG00179">
    <property type="entry name" value="mandelate_racemase"/>
    <property type="match status" value="1"/>
</dbReference>
<dbReference type="SUPFAM" id="SSF51604">
    <property type="entry name" value="Enolase C-terminal domain-like"/>
    <property type="match status" value="1"/>
</dbReference>
<dbReference type="Pfam" id="PF13378">
    <property type="entry name" value="MR_MLE_C"/>
    <property type="match status" value="1"/>
</dbReference>
<dbReference type="Gene3D" id="3.30.390.10">
    <property type="entry name" value="Enolase-like, N-terminal domain"/>
    <property type="match status" value="1"/>
</dbReference>
<protein>
    <submittedName>
        <fullName evidence="5">Mandelate racemase</fullName>
    </submittedName>
</protein>
<accession>A0A9J7BUI4</accession>
<dbReference type="InterPro" id="IPR029065">
    <property type="entry name" value="Enolase_C-like"/>
</dbReference>
<dbReference type="RefSeq" id="WP_260796169.1">
    <property type="nucleotide sequence ID" value="NZ_CP093313.1"/>
</dbReference>
<reference evidence="5" key="1">
    <citation type="submission" date="2021-04" db="EMBL/GenBank/DDBJ databases">
        <title>Phylogenetic analysis of Acidobacteriaceae.</title>
        <authorList>
            <person name="Qiu L."/>
            <person name="Zhang Q."/>
        </authorList>
    </citation>
    <scope>NUCLEOTIDE SEQUENCE</scope>
    <source>
        <strain evidence="5">DSM 25168</strain>
    </source>
</reference>
<organism evidence="5 6">
    <name type="scientific">Occallatibacter riparius</name>
    <dbReference type="NCBI Taxonomy" id="1002689"/>
    <lineage>
        <taxon>Bacteria</taxon>
        <taxon>Pseudomonadati</taxon>
        <taxon>Acidobacteriota</taxon>
        <taxon>Terriglobia</taxon>
        <taxon>Terriglobales</taxon>
        <taxon>Acidobacteriaceae</taxon>
        <taxon>Occallatibacter</taxon>
    </lineage>
</organism>
<feature type="domain" description="Mandelate racemase/muconate lactonizing enzyme C-terminal" evidence="4">
    <location>
        <begin position="147"/>
        <end position="243"/>
    </location>
</feature>
<proteinExistence type="predicted"/>
<dbReference type="GO" id="GO:0000287">
    <property type="term" value="F:magnesium ion binding"/>
    <property type="evidence" value="ECO:0007669"/>
    <property type="project" value="TreeGrafter"/>
</dbReference>
<dbReference type="GO" id="GO:0016836">
    <property type="term" value="F:hydro-lyase activity"/>
    <property type="evidence" value="ECO:0007669"/>
    <property type="project" value="TreeGrafter"/>
</dbReference>
<dbReference type="InterPro" id="IPR018110">
    <property type="entry name" value="Mandel_Rmase/mucon_lact_enz_CS"/>
</dbReference>
<dbReference type="EMBL" id="CP093313">
    <property type="protein sequence ID" value="UWZ86531.1"/>
    <property type="molecule type" value="Genomic_DNA"/>
</dbReference>
<comment type="cofactor">
    <cofactor evidence="1">
        <name>Mg(2+)</name>
        <dbReference type="ChEBI" id="CHEBI:18420"/>
    </cofactor>
</comment>